<evidence type="ECO:0000256" key="3">
    <source>
        <dbReference type="ARBA" id="ARBA00023125"/>
    </source>
</evidence>
<feature type="DNA-binding region" description="H-T-H motif" evidence="5">
    <location>
        <begin position="46"/>
        <end position="65"/>
    </location>
</feature>
<dbReference type="Gene3D" id="1.10.10.60">
    <property type="entry name" value="Homeodomain-like"/>
    <property type="match status" value="1"/>
</dbReference>
<keyword evidence="7" id="KW-0614">Plasmid</keyword>
<keyword evidence="2" id="KW-0805">Transcription regulation</keyword>
<organism evidence="7 8">
    <name type="scientific">Rhodococcus oxybenzonivorans</name>
    <dbReference type="NCBI Taxonomy" id="1990687"/>
    <lineage>
        <taxon>Bacteria</taxon>
        <taxon>Bacillati</taxon>
        <taxon>Actinomycetota</taxon>
        <taxon>Actinomycetes</taxon>
        <taxon>Mycobacteriales</taxon>
        <taxon>Nocardiaceae</taxon>
        <taxon>Rhodococcus</taxon>
    </lineage>
</organism>
<dbReference type="InterPro" id="IPR023772">
    <property type="entry name" value="DNA-bd_HTH_TetR-type_CS"/>
</dbReference>
<keyword evidence="1" id="KW-0678">Repressor</keyword>
<keyword evidence="8" id="KW-1185">Reference proteome</keyword>
<dbReference type="PROSITE" id="PS50977">
    <property type="entry name" value="HTH_TETR_2"/>
    <property type="match status" value="1"/>
</dbReference>
<feature type="domain" description="HTH tetR-type" evidence="6">
    <location>
        <begin position="23"/>
        <end position="83"/>
    </location>
</feature>
<dbReference type="GO" id="GO:0000976">
    <property type="term" value="F:transcription cis-regulatory region binding"/>
    <property type="evidence" value="ECO:0007669"/>
    <property type="project" value="TreeGrafter"/>
</dbReference>
<sequence>MSSHYEDAVIGFEPKAVVPTKSLDRRGLILRAASDSFAELGYQNTSLNAICDGAGIAKPTLYHYFPSKAALLNQLLGEYLEMLITASEDPERRQLPPSDRLFLLMKDMLTSLDTHRGQVRCFYENATEFLPSSMRARISERRQYYNEQIEYVLLVGRDSGDFVIPDVRMIRLSIFALCGWPYNWYRPGGSVTTEKITEHVWNLVMSGIKA</sequence>
<dbReference type="PANTHER" id="PTHR30055:SF175">
    <property type="entry name" value="HTH-TYPE TRANSCRIPTIONAL REPRESSOR KSTR2"/>
    <property type="match status" value="1"/>
</dbReference>
<evidence type="ECO:0000256" key="5">
    <source>
        <dbReference type="PROSITE-ProRule" id="PRU00335"/>
    </source>
</evidence>
<dbReference type="SUPFAM" id="SSF48498">
    <property type="entry name" value="Tetracyclin repressor-like, C-terminal domain"/>
    <property type="match status" value="1"/>
</dbReference>
<dbReference type="PANTHER" id="PTHR30055">
    <property type="entry name" value="HTH-TYPE TRANSCRIPTIONAL REGULATOR RUTR"/>
    <property type="match status" value="1"/>
</dbReference>
<evidence type="ECO:0000259" key="6">
    <source>
        <dbReference type="PROSITE" id="PS50977"/>
    </source>
</evidence>
<evidence type="ECO:0000256" key="2">
    <source>
        <dbReference type="ARBA" id="ARBA00023015"/>
    </source>
</evidence>
<geneLocation type="plasmid" evidence="8">
    <name>prb98</name>
</geneLocation>
<gene>
    <name evidence="7" type="ORF">CBI38_33060</name>
</gene>
<dbReference type="Pfam" id="PF00440">
    <property type="entry name" value="TetR_N"/>
    <property type="match status" value="1"/>
</dbReference>
<dbReference type="InterPro" id="IPR001647">
    <property type="entry name" value="HTH_TetR"/>
</dbReference>
<dbReference type="InterPro" id="IPR036271">
    <property type="entry name" value="Tet_transcr_reg_TetR-rel_C_sf"/>
</dbReference>
<evidence type="ECO:0000313" key="7">
    <source>
        <dbReference type="EMBL" id="AWK76289.1"/>
    </source>
</evidence>
<dbReference type="GO" id="GO:0003700">
    <property type="term" value="F:DNA-binding transcription factor activity"/>
    <property type="evidence" value="ECO:0007669"/>
    <property type="project" value="TreeGrafter"/>
</dbReference>
<evidence type="ECO:0000313" key="8">
    <source>
        <dbReference type="Proteomes" id="UP000245711"/>
    </source>
</evidence>
<dbReference type="EMBL" id="CP021355">
    <property type="protein sequence ID" value="AWK76289.1"/>
    <property type="molecule type" value="Genomic_DNA"/>
</dbReference>
<dbReference type="Pfam" id="PF17932">
    <property type="entry name" value="TetR_C_24"/>
    <property type="match status" value="1"/>
</dbReference>
<dbReference type="GO" id="GO:0045892">
    <property type="term" value="P:negative regulation of DNA-templated transcription"/>
    <property type="evidence" value="ECO:0007669"/>
    <property type="project" value="UniProtKB-ARBA"/>
</dbReference>
<proteinExistence type="predicted"/>
<dbReference type="InterPro" id="IPR041490">
    <property type="entry name" value="KstR2_TetR_C"/>
</dbReference>
<dbReference type="Proteomes" id="UP000245711">
    <property type="component" value="Plasmid pRB98"/>
</dbReference>
<reference evidence="7 8" key="1">
    <citation type="submission" date="2017-05" db="EMBL/GenBank/DDBJ databases">
        <title>Isolation of Rhodococcus sp. S2-17 biodegrading of BP-3.</title>
        <authorList>
            <person name="Lee Y."/>
            <person name="Kim K.H."/>
            <person name="Chun B.H."/>
            <person name="Jung H.S."/>
            <person name="Jeon C.O."/>
        </authorList>
    </citation>
    <scope>NUCLEOTIDE SEQUENCE [LARGE SCALE GENOMIC DNA]</scope>
    <source>
        <strain evidence="7 8">S2-17</strain>
        <plasmid evidence="8">prb98</plasmid>
    </source>
</reference>
<dbReference type="InterPro" id="IPR050109">
    <property type="entry name" value="HTH-type_TetR-like_transc_reg"/>
</dbReference>
<accession>A0A2S2C612</accession>
<dbReference type="PRINTS" id="PR00455">
    <property type="entry name" value="HTHTETR"/>
</dbReference>
<dbReference type="OrthoDB" id="1669699at2"/>
<dbReference type="AlphaFoldDB" id="A0A2S2C612"/>
<dbReference type="Gene3D" id="1.10.357.10">
    <property type="entry name" value="Tetracycline Repressor, domain 2"/>
    <property type="match status" value="1"/>
</dbReference>
<name>A0A2S2C612_9NOCA</name>
<dbReference type="SUPFAM" id="SSF46689">
    <property type="entry name" value="Homeodomain-like"/>
    <property type="match status" value="1"/>
</dbReference>
<dbReference type="KEGG" id="roz:CBI38_33060"/>
<dbReference type="FunFam" id="1.10.10.60:FF:000141">
    <property type="entry name" value="TetR family transcriptional regulator"/>
    <property type="match status" value="1"/>
</dbReference>
<keyword evidence="4" id="KW-0804">Transcription</keyword>
<dbReference type="PROSITE" id="PS01081">
    <property type="entry name" value="HTH_TETR_1"/>
    <property type="match status" value="1"/>
</dbReference>
<evidence type="ECO:0000256" key="4">
    <source>
        <dbReference type="ARBA" id="ARBA00023163"/>
    </source>
</evidence>
<evidence type="ECO:0000256" key="1">
    <source>
        <dbReference type="ARBA" id="ARBA00022491"/>
    </source>
</evidence>
<keyword evidence="3 5" id="KW-0238">DNA-binding</keyword>
<dbReference type="InterPro" id="IPR009057">
    <property type="entry name" value="Homeodomain-like_sf"/>
</dbReference>
<protein>
    <recommendedName>
        <fullName evidence="6">HTH tetR-type domain-containing protein</fullName>
    </recommendedName>
</protein>